<dbReference type="AlphaFoldDB" id="A0AA37W0M2"/>
<gene>
    <name evidence="2" type="ORF">GCM10007895_08990</name>
</gene>
<name>A0AA37W0M2_9GAMM</name>
<feature type="chain" id="PRO_5041426807" description="DUF2271 domain-containing protein" evidence="1">
    <location>
        <begin position="21"/>
        <end position="170"/>
    </location>
</feature>
<reference evidence="2" key="2">
    <citation type="submission" date="2023-01" db="EMBL/GenBank/DDBJ databases">
        <title>Draft genome sequence of Paraferrimonas sedimenticola strain NBRC 101628.</title>
        <authorList>
            <person name="Sun Q."/>
            <person name="Mori K."/>
        </authorList>
    </citation>
    <scope>NUCLEOTIDE SEQUENCE</scope>
    <source>
        <strain evidence="2">NBRC 101628</strain>
    </source>
</reference>
<dbReference type="InterPro" id="IPR014469">
    <property type="entry name" value="DUF2271"/>
</dbReference>
<proteinExistence type="predicted"/>
<evidence type="ECO:0000256" key="1">
    <source>
        <dbReference type="SAM" id="SignalP"/>
    </source>
</evidence>
<dbReference type="Pfam" id="PF10029">
    <property type="entry name" value="DUF2271"/>
    <property type="match status" value="1"/>
</dbReference>
<evidence type="ECO:0000313" key="3">
    <source>
        <dbReference type="Proteomes" id="UP001161422"/>
    </source>
</evidence>
<feature type="signal peptide" evidence="1">
    <location>
        <begin position="1"/>
        <end position="20"/>
    </location>
</feature>
<dbReference type="PIRSF" id="PIRSF014995">
    <property type="entry name" value="UCP014995"/>
    <property type="match status" value="1"/>
</dbReference>
<keyword evidence="3" id="KW-1185">Reference proteome</keyword>
<protein>
    <recommendedName>
        <fullName evidence="4">DUF2271 domain-containing protein</fullName>
    </recommendedName>
</protein>
<accession>A0AA37W0M2</accession>
<reference evidence="2" key="1">
    <citation type="journal article" date="2014" name="Int. J. Syst. Evol. Microbiol.">
        <title>Complete genome sequence of Corynebacterium casei LMG S-19264T (=DSM 44701T), isolated from a smear-ripened cheese.</title>
        <authorList>
            <consortium name="US DOE Joint Genome Institute (JGI-PGF)"/>
            <person name="Walter F."/>
            <person name="Albersmeier A."/>
            <person name="Kalinowski J."/>
            <person name="Ruckert C."/>
        </authorList>
    </citation>
    <scope>NUCLEOTIDE SEQUENCE</scope>
    <source>
        <strain evidence="2">NBRC 101628</strain>
    </source>
</reference>
<dbReference type="Gene3D" id="2.60.40.4070">
    <property type="match status" value="1"/>
</dbReference>
<organism evidence="2 3">
    <name type="scientific">Paraferrimonas sedimenticola</name>
    <dbReference type="NCBI Taxonomy" id="375674"/>
    <lineage>
        <taxon>Bacteria</taxon>
        <taxon>Pseudomonadati</taxon>
        <taxon>Pseudomonadota</taxon>
        <taxon>Gammaproteobacteria</taxon>
        <taxon>Alteromonadales</taxon>
        <taxon>Ferrimonadaceae</taxon>
        <taxon>Paraferrimonas</taxon>
    </lineage>
</organism>
<comment type="caution">
    <text evidence="2">The sequence shown here is derived from an EMBL/GenBank/DDBJ whole genome shotgun (WGS) entry which is preliminary data.</text>
</comment>
<dbReference type="EMBL" id="BSNC01000003">
    <property type="protein sequence ID" value="GLP95593.1"/>
    <property type="molecule type" value="Genomic_DNA"/>
</dbReference>
<sequence length="170" mass="19017">MKKRLLLGAVAAVLLGSAQAANVPPSASMQIEFELPKLEVADYARPYVAIWVEDSGGKTVRNIALWTGKDTEWLKDIRRWWRKFGRYQGDGIDAYSSATRPAGQYQVQWDAKDGEGNPVTSGDYTLYVEVVREHGGRDLVRQPIQLGQQEFSMSSKAKYEIGSVTLSYKI</sequence>
<keyword evidence="1" id="KW-0732">Signal</keyword>
<dbReference type="RefSeq" id="WP_095505589.1">
    <property type="nucleotide sequence ID" value="NZ_BSNC01000003.1"/>
</dbReference>
<dbReference type="Proteomes" id="UP001161422">
    <property type="component" value="Unassembled WGS sequence"/>
</dbReference>
<evidence type="ECO:0000313" key="2">
    <source>
        <dbReference type="EMBL" id="GLP95593.1"/>
    </source>
</evidence>
<evidence type="ECO:0008006" key="4">
    <source>
        <dbReference type="Google" id="ProtNLM"/>
    </source>
</evidence>